<reference evidence="2 3" key="1">
    <citation type="submission" date="2014-10" db="EMBL/GenBank/DDBJ databases">
        <title>Genome sequence of Ponticoccus sp. strain UMTAT08 isolated from clonal culture of toxic dinoflagellate Alexandrium tamiyavanichii.</title>
        <authorList>
            <person name="Gan H.Y."/>
            <person name="Muhd D.-D."/>
            <person name="Mohd Noor M.E."/>
            <person name="Yeong Y.S."/>
            <person name="Usup G."/>
        </authorList>
    </citation>
    <scope>NUCLEOTIDE SEQUENCE [LARGE SCALE GENOMIC DNA]</scope>
    <source>
        <strain evidence="2 3">UMTAT08</strain>
    </source>
</reference>
<keyword evidence="3" id="KW-1185">Reference proteome</keyword>
<accession>A0A225QAF1</accession>
<evidence type="ECO:0000313" key="2">
    <source>
        <dbReference type="EMBL" id="KHQ51497.1"/>
    </source>
</evidence>
<name>A0A0B3RTX0_9RHOB</name>
<dbReference type="EMBL" id="JSUQ01000017">
    <property type="protein sequence ID" value="KHQ51497.1"/>
    <property type="molecule type" value="Genomic_DNA"/>
</dbReference>
<evidence type="ECO:0000256" key="1">
    <source>
        <dbReference type="SAM" id="MobiDB-lite"/>
    </source>
</evidence>
<dbReference type="STRING" id="561184.SAMN05216376_115108"/>
<dbReference type="Proteomes" id="UP000030960">
    <property type="component" value="Unassembled WGS sequence"/>
</dbReference>
<organism evidence="2 3">
    <name type="scientific">Mameliella alba</name>
    <dbReference type="NCBI Taxonomy" id="561184"/>
    <lineage>
        <taxon>Bacteria</taxon>
        <taxon>Pseudomonadati</taxon>
        <taxon>Pseudomonadota</taxon>
        <taxon>Alphaproteobacteria</taxon>
        <taxon>Rhodobacterales</taxon>
        <taxon>Roseobacteraceae</taxon>
        <taxon>Mameliella</taxon>
    </lineage>
</organism>
<accession>A0A0B3RTX0</accession>
<protein>
    <submittedName>
        <fullName evidence="2">Uncharacterized protein</fullName>
    </submittedName>
</protein>
<comment type="caution">
    <text evidence="2">The sequence shown here is derived from an EMBL/GenBank/DDBJ whole genome shotgun (WGS) entry which is preliminary data.</text>
</comment>
<dbReference type="RefSeq" id="WP_043144671.1">
    <property type="nucleotide sequence ID" value="NZ_JAHVJH010000001.1"/>
</dbReference>
<feature type="compositionally biased region" description="Acidic residues" evidence="1">
    <location>
        <begin position="74"/>
        <end position="89"/>
    </location>
</feature>
<gene>
    <name evidence="2" type="ORF">OA50_03992</name>
</gene>
<dbReference type="AlphaFoldDB" id="A0A0B3RTX0"/>
<feature type="compositionally biased region" description="Basic and acidic residues" evidence="1">
    <location>
        <begin position="64"/>
        <end position="73"/>
    </location>
</feature>
<feature type="region of interest" description="Disordered" evidence="1">
    <location>
        <begin position="58"/>
        <end position="89"/>
    </location>
</feature>
<evidence type="ECO:0000313" key="3">
    <source>
        <dbReference type="Proteomes" id="UP000030960"/>
    </source>
</evidence>
<sequence>MPEDGIIIDDIGFRFFSQDNGPFIANDRAVQQTFDQLADRIVQEAAFDHLGAAREAVQSAARRKFTEDPRDQPDPQDTEDYVPGDEFFF</sequence>
<proteinExistence type="predicted"/>